<evidence type="ECO:0000256" key="5">
    <source>
        <dbReference type="ARBA" id="ARBA00022679"/>
    </source>
</evidence>
<keyword evidence="5" id="KW-0808">Transferase</keyword>
<dbReference type="GO" id="GO:0008652">
    <property type="term" value="P:amino acid biosynthetic process"/>
    <property type="evidence" value="ECO:0007669"/>
    <property type="project" value="UniProtKB-KW"/>
</dbReference>
<dbReference type="InterPro" id="IPR031322">
    <property type="entry name" value="Shikimate/glucono_kinase"/>
</dbReference>
<keyword evidence="7 11" id="KW-0418">Kinase</keyword>
<dbReference type="EMBL" id="JABJNZ010000027">
    <property type="protein sequence ID" value="MBT4870313.1"/>
    <property type="molecule type" value="Genomic_DNA"/>
</dbReference>
<keyword evidence="9" id="KW-0057">Aromatic amino acid biosynthesis</keyword>
<reference evidence="11" key="1">
    <citation type="journal article" date="2021" name="ISME J.">
        <title>Mercury methylation by metabolically versatile and cosmopolitan marine bacteria.</title>
        <authorList>
            <person name="Lin H."/>
            <person name="Ascher D.B."/>
            <person name="Myung Y."/>
            <person name="Lamborg C.H."/>
            <person name="Hallam S.J."/>
            <person name="Gionfriddo C.M."/>
            <person name="Holt K.E."/>
            <person name="Moreau J.W."/>
        </authorList>
    </citation>
    <scope>NUCLEOTIDE SEQUENCE</scope>
    <source>
        <strain evidence="11">SI075_bin30</strain>
    </source>
</reference>
<dbReference type="Gene3D" id="3.40.50.300">
    <property type="entry name" value="P-loop containing nucleotide triphosphate hydrolases"/>
    <property type="match status" value="1"/>
</dbReference>
<dbReference type="EC" id="2.7.1.71" evidence="3"/>
<evidence type="ECO:0000313" key="11">
    <source>
        <dbReference type="EMBL" id="MBT4870313.1"/>
    </source>
</evidence>
<dbReference type="GO" id="GO:0005829">
    <property type="term" value="C:cytosol"/>
    <property type="evidence" value="ECO:0007669"/>
    <property type="project" value="TreeGrafter"/>
</dbReference>
<accession>A0A8T5GE58</accession>
<evidence type="ECO:0000256" key="7">
    <source>
        <dbReference type="ARBA" id="ARBA00022777"/>
    </source>
</evidence>
<comment type="catalytic activity">
    <reaction evidence="10">
        <text>shikimate + ATP = 3-phosphoshikimate + ADP + H(+)</text>
        <dbReference type="Rhea" id="RHEA:13121"/>
        <dbReference type="ChEBI" id="CHEBI:15378"/>
        <dbReference type="ChEBI" id="CHEBI:30616"/>
        <dbReference type="ChEBI" id="CHEBI:36208"/>
        <dbReference type="ChEBI" id="CHEBI:145989"/>
        <dbReference type="ChEBI" id="CHEBI:456216"/>
        <dbReference type="EC" id="2.7.1.71"/>
    </reaction>
</comment>
<dbReference type="SUPFAM" id="SSF52540">
    <property type="entry name" value="P-loop containing nucleoside triphosphate hydrolases"/>
    <property type="match status" value="1"/>
</dbReference>
<dbReference type="Proteomes" id="UP000722459">
    <property type="component" value="Unassembled WGS sequence"/>
</dbReference>
<evidence type="ECO:0000256" key="9">
    <source>
        <dbReference type="ARBA" id="ARBA00023141"/>
    </source>
</evidence>
<dbReference type="PANTHER" id="PTHR21087">
    <property type="entry name" value="SHIKIMATE KINASE"/>
    <property type="match status" value="1"/>
</dbReference>
<evidence type="ECO:0000256" key="10">
    <source>
        <dbReference type="ARBA" id="ARBA00048567"/>
    </source>
</evidence>
<dbReference type="InterPro" id="IPR023000">
    <property type="entry name" value="Shikimate_kinase_CS"/>
</dbReference>
<dbReference type="CDD" id="cd00464">
    <property type="entry name" value="SK"/>
    <property type="match status" value="1"/>
</dbReference>
<dbReference type="PANTHER" id="PTHR21087:SF16">
    <property type="entry name" value="SHIKIMATE KINASE 1, CHLOROPLASTIC"/>
    <property type="match status" value="1"/>
</dbReference>
<dbReference type="PROSITE" id="PS01128">
    <property type="entry name" value="SHIKIMATE_KINASE"/>
    <property type="match status" value="1"/>
</dbReference>
<proteinExistence type="inferred from homology"/>
<dbReference type="InterPro" id="IPR027417">
    <property type="entry name" value="P-loop_NTPase"/>
</dbReference>
<dbReference type="GO" id="GO:0009073">
    <property type="term" value="P:aromatic amino acid family biosynthetic process"/>
    <property type="evidence" value="ECO:0007669"/>
    <property type="project" value="UniProtKB-KW"/>
</dbReference>
<dbReference type="InterPro" id="IPR000623">
    <property type="entry name" value="Shikimate_kinase/TSH1"/>
</dbReference>
<comment type="caution">
    <text evidence="11">The sequence shown here is derived from an EMBL/GenBank/DDBJ whole genome shotgun (WGS) entry which is preliminary data.</text>
</comment>
<dbReference type="Pfam" id="PF01202">
    <property type="entry name" value="SKI"/>
    <property type="match status" value="1"/>
</dbReference>
<keyword evidence="6" id="KW-0547">Nucleotide-binding</keyword>
<keyword evidence="8" id="KW-0067">ATP-binding</keyword>
<evidence type="ECO:0000256" key="8">
    <source>
        <dbReference type="ARBA" id="ARBA00022840"/>
    </source>
</evidence>
<evidence type="ECO:0000256" key="3">
    <source>
        <dbReference type="ARBA" id="ARBA00012154"/>
    </source>
</evidence>
<keyword evidence="4" id="KW-0028">Amino-acid biosynthesis</keyword>
<name>A0A8T5GE58_9ARCH</name>
<dbReference type="AlphaFoldDB" id="A0A8T5GE58"/>
<evidence type="ECO:0000256" key="2">
    <source>
        <dbReference type="ARBA" id="ARBA00006997"/>
    </source>
</evidence>
<evidence type="ECO:0000256" key="6">
    <source>
        <dbReference type="ARBA" id="ARBA00022741"/>
    </source>
</evidence>
<dbReference type="GO" id="GO:0005524">
    <property type="term" value="F:ATP binding"/>
    <property type="evidence" value="ECO:0007669"/>
    <property type="project" value="UniProtKB-KW"/>
</dbReference>
<dbReference type="GO" id="GO:0004765">
    <property type="term" value="F:shikimate kinase activity"/>
    <property type="evidence" value="ECO:0007669"/>
    <property type="project" value="UniProtKB-EC"/>
</dbReference>
<evidence type="ECO:0000256" key="4">
    <source>
        <dbReference type="ARBA" id="ARBA00022605"/>
    </source>
</evidence>
<gene>
    <name evidence="11" type="ORF">HON47_01970</name>
</gene>
<organism evidence="11 12">
    <name type="scientific">Candidatus Iainarchaeum sp</name>
    <dbReference type="NCBI Taxonomy" id="3101447"/>
    <lineage>
        <taxon>Archaea</taxon>
        <taxon>Candidatus Iainarchaeota</taxon>
        <taxon>Candidatus Iainarchaeia</taxon>
        <taxon>Candidatus Iainarchaeales</taxon>
        <taxon>Candidatus Iainarchaeaceae</taxon>
        <taxon>Candidatus Iainarchaeum</taxon>
    </lineage>
</organism>
<comment type="similarity">
    <text evidence="2">Belongs to the shikimate kinase family.</text>
</comment>
<evidence type="ECO:0000313" key="12">
    <source>
        <dbReference type="Proteomes" id="UP000722459"/>
    </source>
</evidence>
<evidence type="ECO:0000256" key="1">
    <source>
        <dbReference type="ARBA" id="ARBA00004842"/>
    </source>
</evidence>
<dbReference type="PRINTS" id="PR01100">
    <property type="entry name" value="SHIKIMTKNASE"/>
</dbReference>
<protein>
    <recommendedName>
        <fullName evidence="3">shikimate kinase</fullName>
        <ecNumber evidence="3">2.7.1.71</ecNumber>
    </recommendedName>
</protein>
<sequence>MSNLFLIGYRGTGKTVIGRGVAKKMAMAFIDTDALIVELAGKSIPKIFEDDGEEIFRKWETKALEQACGKADAIISCGGGIITQERNFPLLATGIVCLLTADTKTIFKRIFRDGNRPALTNKDPFDEIIHLLEVRAPLYDRAKNFEVETSIKNVNECVDEVIQKYSKFIKKLK</sequence>
<dbReference type="HAMAP" id="MF_00109">
    <property type="entry name" value="Shikimate_kinase"/>
    <property type="match status" value="1"/>
</dbReference>
<comment type="pathway">
    <text evidence="1">Metabolic intermediate biosynthesis; chorismate biosynthesis; chorismate from D-erythrose 4-phosphate and phosphoenolpyruvate: step 5/7.</text>
</comment>